<evidence type="ECO:0000256" key="1">
    <source>
        <dbReference type="SAM" id="MobiDB-lite"/>
    </source>
</evidence>
<feature type="non-terminal residue" evidence="2">
    <location>
        <position position="416"/>
    </location>
</feature>
<proteinExistence type="predicted"/>
<organism evidence="2 3">
    <name type="scientific">Prorocentrum cordatum</name>
    <dbReference type="NCBI Taxonomy" id="2364126"/>
    <lineage>
        <taxon>Eukaryota</taxon>
        <taxon>Sar</taxon>
        <taxon>Alveolata</taxon>
        <taxon>Dinophyceae</taxon>
        <taxon>Prorocentrales</taxon>
        <taxon>Prorocentraceae</taxon>
        <taxon>Prorocentrum</taxon>
    </lineage>
</organism>
<keyword evidence="3" id="KW-1185">Reference proteome</keyword>
<evidence type="ECO:0000313" key="2">
    <source>
        <dbReference type="EMBL" id="CAK0798704.1"/>
    </source>
</evidence>
<comment type="caution">
    <text evidence="2">The sequence shown here is derived from an EMBL/GenBank/DDBJ whole genome shotgun (WGS) entry which is preliminary data.</text>
</comment>
<feature type="compositionally biased region" description="Polar residues" evidence="1">
    <location>
        <begin position="295"/>
        <end position="313"/>
    </location>
</feature>
<feature type="region of interest" description="Disordered" evidence="1">
    <location>
        <begin position="281"/>
        <end position="313"/>
    </location>
</feature>
<reference evidence="2" key="1">
    <citation type="submission" date="2023-10" db="EMBL/GenBank/DDBJ databases">
        <authorList>
            <person name="Chen Y."/>
            <person name="Shah S."/>
            <person name="Dougan E. K."/>
            <person name="Thang M."/>
            <person name="Chan C."/>
        </authorList>
    </citation>
    <scope>NUCLEOTIDE SEQUENCE [LARGE SCALE GENOMIC DNA]</scope>
</reference>
<sequence>MGETEASPRSTTRHQIWGPVEIDSDSSSSLTPRNLPTSNSRPYRSKVQCSNISKRPATLNKFRFVEFANVSQAQNVQSVDPWLEWGTQLLRVRKLGNRTNEYLTKEVVELLMGKDTEYKEAWRVKVRCLPTAPFSRGRKQGVRGTVSSLSGRPEAAFGLIREVESNGATCENLADCGDFDAGCDLKSRATFCLVRALRLKEFSVTPFPGPAGWRDRGVESARWREGFELIGNTLKLSQFSKTYMPAKGLASFVGCGHDTGLVLIGGRWSVMLRDESPAERCLAGPWEDPKRATGTDGSSRSTSLEPTATWTPPEASSTLASAYRYWARQAQSATTPGWAPLIRRTTARTTGRCRTRTRGRCGQWGLRSTQQATAGCATTSTRRRAATTGSTATFATSSTAGGARNPGRASRGASGA</sequence>
<feature type="compositionally biased region" description="Polar residues" evidence="1">
    <location>
        <begin position="25"/>
        <end position="45"/>
    </location>
</feature>
<name>A0ABN9Q3A3_9DINO</name>
<evidence type="ECO:0000313" key="3">
    <source>
        <dbReference type="Proteomes" id="UP001189429"/>
    </source>
</evidence>
<protein>
    <submittedName>
        <fullName evidence="2">Uncharacterized protein</fullName>
    </submittedName>
</protein>
<dbReference type="EMBL" id="CAUYUJ010002002">
    <property type="protein sequence ID" value="CAK0798704.1"/>
    <property type="molecule type" value="Genomic_DNA"/>
</dbReference>
<gene>
    <name evidence="2" type="ORF">PCOR1329_LOCUS7374</name>
</gene>
<feature type="compositionally biased region" description="Low complexity" evidence="1">
    <location>
        <begin position="377"/>
        <end position="403"/>
    </location>
</feature>
<feature type="region of interest" description="Disordered" evidence="1">
    <location>
        <begin position="377"/>
        <end position="416"/>
    </location>
</feature>
<dbReference type="Proteomes" id="UP001189429">
    <property type="component" value="Unassembled WGS sequence"/>
</dbReference>
<accession>A0ABN9Q3A3</accession>
<feature type="region of interest" description="Disordered" evidence="1">
    <location>
        <begin position="1"/>
        <end position="45"/>
    </location>
</feature>